<reference evidence="1 2" key="1">
    <citation type="journal article" date="2020" name="Cell">
        <title>Large-Scale Comparative Analyses of Tick Genomes Elucidate Their Genetic Diversity and Vector Capacities.</title>
        <authorList>
            <consortium name="Tick Genome and Microbiome Consortium (TIGMIC)"/>
            <person name="Jia N."/>
            <person name="Wang J."/>
            <person name="Shi W."/>
            <person name="Du L."/>
            <person name="Sun Y."/>
            <person name="Zhan W."/>
            <person name="Jiang J.F."/>
            <person name="Wang Q."/>
            <person name="Zhang B."/>
            <person name="Ji P."/>
            <person name="Bell-Sakyi L."/>
            <person name="Cui X.M."/>
            <person name="Yuan T.T."/>
            <person name="Jiang B.G."/>
            <person name="Yang W.F."/>
            <person name="Lam T.T."/>
            <person name="Chang Q.C."/>
            <person name="Ding S.J."/>
            <person name="Wang X.J."/>
            <person name="Zhu J.G."/>
            <person name="Ruan X.D."/>
            <person name="Zhao L."/>
            <person name="Wei J.T."/>
            <person name="Ye R.Z."/>
            <person name="Que T.C."/>
            <person name="Du C.H."/>
            <person name="Zhou Y.H."/>
            <person name="Cheng J.X."/>
            <person name="Dai P.F."/>
            <person name="Guo W.B."/>
            <person name="Han X.H."/>
            <person name="Huang E.J."/>
            <person name="Li L.F."/>
            <person name="Wei W."/>
            <person name="Gao Y.C."/>
            <person name="Liu J.Z."/>
            <person name="Shao H.Z."/>
            <person name="Wang X."/>
            <person name="Wang C.C."/>
            <person name="Yang T.C."/>
            <person name="Huo Q.B."/>
            <person name="Li W."/>
            <person name="Chen H.Y."/>
            <person name="Chen S.E."/>
            <person name="Zhou L.G."/>
            <person name="Ni X.B."/>
            <person name="Tian J.H."/>
            <person name="Sheng Y."/>
            <person name="Liu T."/>
            <person name="Pan Y.S."/>
            <person name="Xia L.Y."/>
            <person name="Li J."/>
            <person name="Zhao F."/>
            <person name="Cao W.C."/>
        </authorList>
    </citation>
    <scope>NUCLEOTIDE SEQUENCE [LARGE SCALE GENOMIC DNA]</scope>
    <source>
        <strain evidence="1">Iper-2018</strain>
    </source>
</reference>
<comment type="caution">
    <text evidence="1">The sequence shown here is derived from an EMBL/GenBank/DDBJ whole genome shotgun (WGS) entry which is preliminary data.</text>
</comment>
<accession>A0AC60P573</accession>
<protein>
    <submittedName>
        <fullName evidence="1">Uncharacterized protein</fullName>
    </submittedName>
</protein>
<gene>
    <name evidence="1" type="ORF">HPB47_008378</name>
</gene>
<dbReference type="Proteomes" id="UP000805193">
    <property type="component" value="Unassembled WGS sequence"/>
</dbReference>
<dbReference type="EMBL" id="JABSTQ010011178">
    <property type="protein sequence ID" value="KAG0414434.1"/>
    <property type="molecule type" value="Genomic_DNA"/>
</dbReference>
<sequence length="150" mass="17629">MATDHSSRFIQWKYPKYVPTAAVVGGSQVKYIHEHFDPRRKDAPAFIGQSGSRILDVSDLLDWLPPTVTTLALHVGGNNLTTTGAECAFYRYRDILHHLSRERPEITTVYVTRVLPRYLNRRRRERTLENVFRFNQEVRQFNERLRQLCL</sequence>
<evidence type="ECO:0000313" key="1">
    <source>
        <dbReference type="EMBL" id="KAG0414434.1"/>
    </source>
</evidence>
<organism evidence="1 2">
    <name type="scientific">Ixodes persulcatus</name>
    <name type="common">Taiga tick</name>
    <dbReference type="NCBI Taxonomy" id="34615"/>
    <lineage>
        <taxon>Eukaryota</taxon>
        <taxon>Metazoa</taxon>
        <taxon>Ecdysozoa</taxon>
        <taxon>Arthropoda</taxon>
        <taxon>Chelicerata</taxon>
        <taxon>Arachnida</taxon>
        <taxon>Acari</taxon>
        <taxon>Parasitiformes</taxon>
        <taxon>Ixodida</taxon>
        <taxon>Ixodoidea</taxon>
        <taxon>Ixodidae</taxon>
        <taxon>Ixodinae</taxon>
        <taxon>Ixodes</taxon>
    </lineage>
</organism>
<keyword evidence="2" id="KW-1185">Reference proteome</keyword>
<name>A0AC60P573_IXOPE</name>
<proteinExistence type="predicted"/>
<evidence type="ECO:0000313" key="2">
    <source>
        <dbReference type="Proteomes" id="UP000805193"/>
    </source>
</evidence>